<dbReference type="InterPro" id="IPR003961">
    <property type="entry name" value="FN3_dom"/>
</dbReference>
<dbReference type="PANTHER" id="PTHR31302">
    <property type="entry name" value="TRANSMEMBRANE PROTEIN WITH METALLOPHOSPHOESTERASE DOMAIN-RELATED"/>
    <property type="match status" value="1"/>
</dbReference>
<keyword evidence="4" id="KW-1185">Reference proteome</keyword>
<dbReference type="EMBL" id="ADLW01000006">
    <property type="protein sequence ID" value="EGK03551.1"/>
    <property type="molecule type" value="Genomic_DNA"/>
</dbReference>
<evidence type="ECO:0000259" key="2">
    <source>
        <dbReference type="Pfam" id="PF00149"/>
    </source>
</evidence>
<evidence type="ECO:0000256" key="1">
    <source>
        <dbReference type="SAM" id="SignalP"/>
    </source>
</evidence>
<sequence length="426" mass="47739">MKTLRYLGYVMAAFLAMTSCTSDTESSVVKEQSLYPYFAVISDIHVGRPDSKEKIIKTLQHIQSGNKQLDAIFVVGDITDQSTENQYNGLIQLFDAHVPKSTPVYYMLGNHDQVWLDGDPEARYLSKLKQPLHQYVEIKGFPFITISVRSITPYLFYTQKEVDFLSAALEDASKKYPNSPIFVFAHVGVTNTVYGTGWNEGWGVSHLASVLEKYPQVVLFSGHSHFPIGDPRSIHQSKFTSVNLGSVAYSEIEAGFSEGEHPPGNDYVTEAVIVSVNKDMSVKLQRLDTYRNEAILPDWILWAPHNGTMFTYANRNGGSAPSFKNTDKPTISEIKTNSCKAIFPQATDNDVVHHYILKVVNSDGNIYKQMTLFSRFYLNSDMPESLDANITDLQPATKYTIKVIAVDSYKNKSTEITSAEFITNSI</sequence>
<dbReference type="InterPro" id="IPR036116">
    <property type="entry name" value="FN3_sf"/>
</dbReference>
<dbReference type="Proteomes" id="UP000006420">
    <property type="component" value="Unassembled WGS sequence"/>
</dbReference>
<accession>F8X0J9</accession>
<dbReference type="eggNOG" id="COG1409">
    <property type="taxonomic scope" value="Bacteria"/>
</dbReference>
<dbReference type="STRING" id="742767.HMPREF9456_01618"/>
<protein>
    <recommendedName>
        <fullName evidence="2">Calcineurin-like phosphoesterase domain-containing protein</fullName>
    </recommendedName>
</protein>
<dbReference type="Gene3D" id="3.60.21.10">
    <property type="match status" value="1"/>
</dbReference>
<dbReference type="OrthoDB" id="994172at2"/>
<evidence type="ECO:0000313" key="4">
    <source>
        <dbReference type="Proteomes" id="UP000006420"/>
    </source>
</evidence>
<dbReference type="SUPFAM" id="SSF56300">
    <property type="entry name" value="Metallo-dependent phosphatases"/>
    <property type="match status" value="1"/>
</dbReference>
<dbReference type="AlphaFoldDB" id="F8X0J9"/>
<feature type="domain" description="Calcineurin-like phosphoesterase" evidence="2">
    <location>
        <begin position="38"/>
        <end position="226"/>
    </location>
</feature>
<dbReference type="InterPro" id="IPR004843">
    <property type="entry name" value="Calcineurin-like_PHP"/>
</dbReference>
<dbReference type="InterPro" id="IPR013783">
    <property type="entry name" value="Ig-like_fold"/>
</dbReference>
<dbReference type="Pfam" id="PF00149">
    <property type="entry name" value="Metallophos"/>
    <property type="match status" value="1"/>
</dbReference>
<name>F8X0J9_9BACT</name>
<evidence type="ECO:0000313" key="3">
    <source>
        <dbReference type="EMBL" id="EGK03551.1"/>
    </source>
</evidence>
<dbReference type="SUPFAM" id="SSF49265">
    <property type="entry name" value="Fibronectin type III"/>
    <property type="match status" value="1"/>
</dbReference>
<keyword evidence="1" id="KW-0732">Signal</keyword>
<feature type="chain" id="PRO_5003385960" description="Calcineurin-like phosphoesterase domain-containing protein" evidence="1">
    <location>
        <begin position="23"/>
        <end position="426"/>
    </location>
</feature>
<dbReference type="Gene3D" id="2.60.40.10">
    <property type="entry name" value="Immunoglobulins"/>
    <property type="match status" value="1"/>
</dbReference>
<feature type="signal peptide" evidence="1">
    <location>
        <begin position="1"/>
        <end position="22"/>
    </location>
</feature>
<dbReference type="CDD" id="cd00063">
    <property type="entry name" value="FN3"/>
    <property type="match status" value="1"/>
</dbReference>
<dbReference type="PROSITE" id="PS51257">
    <property type="entry name" value="PROKAR_LIPOPROTEIN"/>
    <property type="match status" value="1"/>
</dbReference>
<dbReference type="InterPro" id="IPR029052">
    <property type="entry name" value="Metallo-depent_PP-like"/>
</dbReference>
<dbReference type="InterPro" id="IPR051158">
    <property type="entry name" value="Metallophosphoesterase_sf"/>
</dbReference>
<proteinExistence type="predicted"/>
<organism evidence="3 4">
    <name type="scientific">Dysgonomonas mossii DSM 22836</name>
    <dbReference type="NCBI Taxonomy" id="742767"/>
    <lineage>
        <taxon>Bacteria</taxon>
        <taxon>Pseudomonadati</taxon>
        <taxon>Bacteroidota</taxon>
        <taxon>Bacteroidia</taxon>
        <taxon>Bacteroidales</taxon>
        <taxon>Dysgonomonadaceae</taxon>
        <taxon>Dysgonomonas</taxon>
    </lineage>
</organism>
<dbReference type="HOGENOM" id="CLU_584832_0_0_10"/>
<gene>
    <name evidence="3" type="ORF">HMPREF9456_01618</name>
</gene>
<dbReference type="GO" id="GO:0016787">
    <property type="term" value="F:hydrolase activity"/>
    <property type="evidence" value="ECO:0007669"/>
    <property type="project" value="InterPro"/>
</dbReference>
<reference evidence="3 4" key="1">
    <citation type="submission" date="2011-04" db="EMBL/GenBank/DDBJ databases">
        <title>The Genome Sequence of Dysgonomonas mossii DSM 22836.</title>
        <authorList>
            <consortium name="The Broad Institute Genome Sequencing Platform"/>
            <person name="Earl A."/>
            <person name="Ward D."/>
            <person name="Feldgarden M."/>
            <person name="Gevers D."/>
            <person name="Pudlo N."/>
            <person name="Martens E."/>
            <person name="Allen-Vercoe E."/>
            <person name="Young S.K."/>
            <person name="Zeng Q."/>
            <person name="Gargeya S."/>
            <person name="Fitzgerald M."/>
            <person name="Haas B."/>
            <person name="Abouelleil A."/>
            <person name="Alvarado L."/>
            <person name="Arachchi H.M."/>
            <person name="Berlin A."/>
            <person name="Brown A."/>
            <person name="Chapman S.B."/>
            <person name="Chen Z."/>
            <person name="Dunbar C."/>
            <person name="Freedman E."/>
            <person name="Gearin G."/>
            <person name="Gellesch M."/>
            <person name="Goldberg J."/>
            <person name="Griggs A."/>
            <person name="Gujja S."/>
            <person name="Heiman D."/>
            <person name="Howarth C."/>
            <person name="Larson L."/>
            <person name="Lui A."/>
            <person name="MacDonald P.J.P."/>
            <person name="Mehta T."/>
            <person name="Montmayeur A."/>
            <person name="Murphy C."/>
            <person name="Neiman D."/>
            <person name="Pearson M."/>
            <person name="Priest M."/>
            <person name="Roberts A."/>
            <person name="Saif S."/>
            <person name="Shea T."/>
            <person name="Shenoy N."/>
            <person name="Sisk P."/>
            <person name="Stolte C."/>
            <person name="Sykes S."/>
            <person name="Yandava C."/>
            <person name="Wortman J."/>
            <person name="Nusbaum C."/>
            <person name="Birren B."/>
        </authorList>
    </citation>
    <scope>NUCLEOTIDE SEQUENCE [LARGE SCALE GENOMIC DNA]</scope>
    <source>
        <strain evidence="3 4">DSM 22836</strain>
    </source>
</reference>
<comment type="caution">
    <text evidence="3">The sequence shown here is derived from an EMBL/GenBank/DDBJ whole genome shotgun (WGS) entry which is preliminary data.</text>
</comment>
<dbReference type="PANTHER" id="PTHR31302:SF0">
    <property type="entry name" value="TRANSMEMBRANE PROTEIN WITH METALLOPHOSPHOESTERASE DOMAIN"/>
    <property type="match status" value="1"/>
</dbReference>